<gene>
    <name evidence="2" type="ORF">pEpSNUABM08_03</name>
</gene>
<proteinExistence type="predicted"/>
<organism evidence="2 3">
    <name type="scientific">Erwinia phage pEp_SNUABM_08</name>
    <dbReference type="NCBI Taxonomy" id="2593268"/>
    <lineage>
        <taxon>Viruses</taxon>
        <taxon>Duplodnaviria</taxon>
        <taxon>Heunggongvirae</taxon>
        <taxon>Uroviricota</taxon>
        <taxon>Caudoviricetes</taxon>
        <taxon>Casjensviridae</taxon>
        <taxon>Gwanakrovirus</taxon>
        <taxon>Gwanakrovirus SNUABM08</taxon>
    </lineage>
</organism>
<feature type="compositionally biased region" description="Low complexity" evidence="1">
    <location>
        <begin position="41"/>
        <end position="57"/>
    </location>
</feature>
<feature type="region of interest" description="Disordered" evidence="1">
    <location>
        <begin position="23"/>
        <end position="57"/>
    </location>
</feature>
<reference evidence="2 3" key="1">
    <citation type="submission" date="2019-07" db="EMBL/GenBank/DDBJ databases">
        <title>Complete genome sequence of bacteriophage infecting Erwinia pyrifoliae.</title>
        <authorList>
            <person name="Kim S.G."/>
            <person name="Park S.C."/>
        </authorList>
    </citation>
    <scope>NUCLEOTIDE SEQUENCE [LARGE SCALE GENOMIC DNA]</scope>
</reference>
<evidence type="ECO:0000313" key="3">
    <source>
        <dbReference type="Proteomes" id="UP000325507"/>
    </source>
</evidence>
<evidence type="ECO:0000256" key="1">
    <source>
        <dbReference type="SAM" id="MobiDB-lite"/>
    </source>
</evidence>
<name>A0A5J6DA76_9CAUD</name>
<keyword evidence="3" id="KW-1185">Reference proteome</keyword>
<accession>A0A5J6DA76</accession>
<sequence>MSLEQVIAENNSLLRELIDLQKAGGASAKTTDAGTEKSDAKTTTTKGGAKGGKTTTTKAKAEVVDPDTLKAKLVEYKNLTDLKAAKALTKELGYDAIADVPDDKSKEVFDAIDAAILALDNGNTADADAEEDL</sequence>
<evidence type="ECO:0000313" key="2">
    <source>
        <dbReference type="EMBL" id="QEQ94750.1"/>
    </source>
</evidence>
<dbReference type="EMBL" id="MN184886">
    <property type="protein sequence ID" value="QEQ94750.1"/>
    <property type="molecule type" value="Genomic_DNA"/>
</dbReference>
<dbReference type="Proteomes" id="UP000325507">
    <property type="component" value="Segment"/>
</dbReference>
<protein>
    <submittedName>
        <fullName evidence="2">Uncharacterized protein</fullName>
    </submittedName>
</protein>